<evidence type="ECO:0000259" key="1">
    <source>
        <dbReference type="PROSITE" id="PS50987"/>
    </source>
</evidence>
<dbReference type="PANTHER" id="PTHR30595:SF6">
    <property type="entry name" value="SCHLAFEN ALBA-2 DOMAIN-CONTAINING PROTEIN"/>
    <property type="match status" value="1"/>
</dbReference>
<name>A0A133YHP6_9FIRM</name>
<evidence type="ECO:0000313" key="3">
    <source>
        <dbReference type="Proteomes" id="UP000070080"/>
    </source>
</evidence>
<dbReference type="Gene3D" id="3.30.565.60">
    <property type="match status" value="1"/>
</dbReference>
<dbReference type="InterPro" id="IPR038475">
    <property type="entry name" value="RecG_C_sf"/>
</dbReference>
<reference evidence="3" key="1">
    <citation type="submission" date="2016-01" db="EMBL/GenBank/DDBJ databases">
        <authorList>
            <person name="Mitreva M."/>
            <person name="Pepin K.H."/>
            <person name="Mihindukulasuriya K.A."/>
            <person name="Fulton R."/>
            <person name="Fronick C."/>
            <person name="O'Laughlin M."/>
            <person name="Miner T."/>
            <person name="Herter B."/>
            <person name="Rosa B.A."/>
            <person name="Cordes M."/>
            <person name="Tomlinson C."/>
            <person name="Wollam A."/>
            <person name="Palsikar V.B."/>
            <person name="Mardis E.R."/>
            <person name="Wilson R.K."/>
        </authorList>
    </citation>
    <scope>NUCLEOTIDE SEQUENCE [LARGE SCALE GENOMIC DNA]</scope>
    <source>
        <strain evidence="3">KA00274</strain>
    </source>
</reference>
<protein>
    <recommendedName>
        <fullName evidence="1">HTH arsR-type domain-containing protein</fullName>
    </recommendedName>
</protein>
<dbReference type="PATRIC" id="fig|1497955.3.peg.13"/>
<dbReference type="STRING" id="1497955.HMPREF1872_00013"/>
<dbReference type="Proteomes" id="UP000070080">
    <property type="component" value="Unassembled WGS sequence"/>
</dbReference>
<feature type="domain" description="HTH arsR-type" evidence="1">
    <location>
        <begin position="261"/>
        <end position="339"/>
    </location>
</feature>
<dbReference type="InterPro" id="IPR036390">
    <property type="entry name" value="WH_DNA-bd_sf"/>
</dbReference>
<organism evidence="2 3">
    <name type="scientific">Amygdalobacter nucleatus</name>
    <dbReference type="NCBI Taxonomy" id="3029274"/>
    <lineage>
        <taxon>Bacteria</taxon>
        <taxon>Bacillati</taxon>
        <taxon>Bacillota</taxon>
        <taxon>Clostridia</taxon>
        <taxon>Eubacteriales</taxon>
        <taxon>Oscillospiraceae</taxon>
        <taxon>Amygdalobacter</taxon>
    </lineage>
</organism>
<gene>
    <name evidence="2" type="ORF">HMPREF1872_00013</name>
</gene>
<dbReference type="InterPro" id="IPR001845">
    <property type="entry name" value="HTH_ArsR_DNA-bd_dom"/>
</dbReference>
<proteinExistence type="predicted"/>
<dbReference type="AlphaFoldDB" id="A0A133YHP6"/>
<dbReference type="CDD" id="cd00090">
    <property type="entry name" value="HTH_ARSR"/>
    <property type="match status" value="1"/>
</dbReference>
<dbReference type="GO" id="GO:0003700">
    <property type="term" value="F:DNA-binding transcription factor activity"/>
    <property type="evidence" value="ECO:0007669"/>
    <property type="project" value="InterPro"/>
</dbReference>
<dbReference type="EMBL" id="LSCV01000001">
    <property type="protein sequence ID" value="KXB42677.1"/>
    <property type="molecule type" value="Genomic_DNA"/>
</dbReference>
<dbReference type="Gene3D" id="1.10.10.10">
    <property type="entry name" value="Winged helix-like DNA-binding domain superfamily/Winged helix DNA-binding domain"/>
    <property type="match status" value="1"/>
</dbReference>
<dbReference type="PANTHER" id="PTHR30595">
    <property type="entry name" value="GLPR-RELATED TRANSCRIPTIONAL REPRESSOR"/>
    <property type="match status" value="1"/>
</dbReference>
<evidence type="ECO:0000313" key="2">
    <source>
        <dbReference type="EMBL" id="KXB42677.1"/>
    </source>
</evidence>
<dbReference type="Pfam" id="PF13749">
    <property type="entry name" value="HATPase_c_4"/>
    <property type="match status" value="1"/>
</dbReference>
<dbReference type="InterPro" id="IPR011991">
    <property type="entry name" value="ArsR-like_HTH"/>
</dbReference>
<dbReference type="SUPFAM" id="SSF46785">
    <property type="entry name" value="Winged helix' DNA-binding domain"/>
    <property type="match status" value="1"/>
</dbReference>
<dbReference type="InterPro" id="IPR036388">
    <property type="entry name" value="WH-like_DNA-bd_sf"/>
</dbReference>
<accession>A0A133YHP6</accession>
<comment type="caution">
    <text evidence="2">The sequence shown here is derived from an EMBL/GenBank/DDBJ whole genome shotgun (WGS) entry which is preliminary data.</text>
</comment>
<sequence length="339" mass="38147">MKPAGAYVRQGNEAAQASYAEIRQMIKISDGDKFESSRSLEQKLSFQFLEATFFKQQIAITEAKMYSLGLIDIDGMYTNLALLLSDQCPYTLKCAVFGGNDQRNFQNRRNFGGSLLKQLKDCYEFIDLNNRNAASFSGLYRKDNRDFPEQAVREALLNVIVHRDYAYSASTLISIYANWIEFVSIGGLLPGIHMEDVLLGMSICRNKLLADVFYCLKLIEAYGTGLSKILQLYKGQTKQPEIIAGPNSFKLVLPKLQVSYARTSTYAKTPTYAQNQLDKQELSVCELLSKYGEIKRSDVDNALSISQSASSRILKTMQAKGVIEQVGRGKNRRYKLTSK</sequence>
<dbReference type="PROSITE" id="PS50987">
    <property type="entry name" value="HTH_ARSR_2"/>
    <property type="match status" value="1"/>
</dbReference>
<keyword evidence="3" id="KW-1185">Reference proteome</keyword>